<evidence type="ECO:0000313" key="2">
    <source>
        <dbReference type="EnsemblMetazoa" id="PHUM613190-PA"/>
    </source>
</evidence>
<dbReference type="InParanoid" id="E0W400"/>
<reference evidence="1" key="1">
    <citation type="submission" date="2007-04" db="EMBL/GenBank/DDBJ databases">
        <title>Annotation of Pediculus humanus corporis strain USDA.</title>
        <authorList>
            <person name="Kirkness E."/>
            <person name="Hannick L."/>
            <person name="Hass B."/>
            <person name="Bruggner R."/>
            <person name="Lawson D."/>
            <person name="Bidwell S."/>
            <person name="Joardar V."/>
            <person name="Caler E."/>
            <person name="Walenz B."/>
            <person name="Inman J."/>
            <person name="Schobel S."/>
            <person name="Galinsky K."/>
            <person name="Amedeo P."/>
            <person name="Strausberg R."/>
        </authorList>
    </citation>
    <scope>NUCLEOTIDE SEQUENCE</scope>
    <source>
        <strain evidence="1">USDA</strain>
    </source>
</reference>
<gene>
    <name evidence="2" type="primary">8239752</name>
    <name evidence="1" type="ORF">Phum_PHUM613190</name>
</gene>
<evidence type="ECO:0000313" key="3">
    <source>
        <dbReference type="Proteomes" id="UP000009046"/>
    </source>
</evidence>
<proteinExistence type="predicted"/>
<reference evidence="1" key="2">
    <citation type="submission" date="2007-04" db="EMBL/GenBank/DDBJ databases">
        <title>The genome of the human body louse.</title>
        <authorList>
            <consortium name="The Human Body Louse Genome Consortium"/>
            <person name="Kirkness E."/>
            <person name="Walenz B."/>
            <person name="Hass B."/>
            <person name="Bruggner R."/>
            <person name="Strausberg R."/>
        </authorList>
    </citation>
    <scope>NUCLEOTIDE SEQUENCE</scope>
    <source>
        <strain evidence="1">USDA</strain>
    </source>
</reference>
<accession>E0W400</accession>
<dbReference type="VEuPathDB" id="VectorBase:PHUM613190"/>
<dbReference type="RefSeq" id="XP_002433094.1">
    <property type="nucleotide sequence ID" value="XM_002433049.1"/>
</dbReference>
<dbReference type="GeneID" id="8239752"/>
<dbReference type="Proteomes" id="UP000009046">
    <property type="component" value="Unassembled WGS sequence"/>
</dbReference>
<dbReference type="EMBL" id="DS235885">
    <property type="protein sequence ID" value="EEB20356.1"/>
    <property type="molecule type" value="Genomic_DNA"/>
</dbReference>
<dbReference type="EMBL" id="AAZO01007496">
    <property type="status" value="NOT_ANNOTATED_CDS"/>
    <property type="molecule type" value="Genomic_DNA"/>
</dbReference>
<reference evidence="2" key="3">
    <citation type="submission" date="2020-05" db="UniProtKB">
        <authorList>
            <consortium name="EnsemblMetazoa"/>
        </authorList>
    </citation>
    <scope>IDENTIFICATION</scope>
    <source>
        <strain evidence="2">USDA</strain>
    </source>
</reference>
<keyword evidence="3" id="KW-1185">Reference proteome</keyword>
<dbReference type="CTD" id="8239752"/>
<dbReference type="KEGG" id="phu:Phum_PHUM613190"/>
<protein>
    <submittedName>
        <fullName evidence="1 2">Uncharacterized protein</fullName>
    </submittedName>
</protein>
<dbReference type="OrthoDB" id="6781779at2759"/>
<dbReference type="HOGENOM" id="CLU_1456116_0_0_1"/>
<dbReference type="EnsemblMetazoa" id="PHUM613190-RA">
    <property type="protein sequence ID" value="PHUM613190-PA"/>
    <property type="gene ID" value="PHUM613190"/>
</dbReference>
<dbReference type="eggNOG" id="ENOG502SEAX">
    <property type="taxonomic scope" value="Eukaryota"/>
</dbReference>
<name>E0W400_PEDHC</name>
<evidence type="ECO:0000313" key="1">
    <source>
        <dbReference type="EMBL" id="EEB20356.1"/>
    </source>
</evidence>
<dbReference type="AlphaFoldDB" id="E0W400"/>
<organism>
    <name type="scientific">Pediculus humanus subsp. corporis</name>
    <name type="common">Body louse</name>
    <dbReference type="NCBI Taxonomy" id="121224"/>
    <lineage>
        <taxon>Eukaryota</taxon>
        <taxon>Metazoa</taxon>
        <taxon>Ecdysozoa</taxon>
        <taxon>Arthropoda</taxon>
        <taxon>Hexapoda</taxon>
        <taxon>Insecta</taxon>
        <taxon>Pterygota</taxon>
        <taxon>Neoptera</taxon>
        <taxon>Paraneoptera</taxon>
        <taxon>Psocodea</taxon>
        <taxon>Troctomorpha</taxon>
        <taxon>Phthiraptera</taxon>
        <taxon>Anoplura</taxon>
        <taxon>Pediculidae</taxon>
        <taxon>Pediculus</taxon>
    </lineage>
</organism>
<sequence>MGSSISDVLQLFPKGTIIPPCSQFQIGNSDYIRECPPTSNFQGCLTQTNGTQVTKTCSQVAIEDCKTANKIKYCYCKGDLCNREIVPTEATITSFETEAEDDEDSMMMEGSGSLEEEFENKRLETSSEGDVGIEVIRKQLPTTTKSVTLTTSRTENEKNASGNGNTTAQPIIFLYLISFLLFASLV</sequence>